<gene>
    <name evidence="1" type="ORF">AC3_A0323</name>
</gene>
<dbReference type="AlphaFoldDB" id="B1BVP0"/>
<comment type="caution">
    <text evidence="1">The sequence shown here is derived from an EMBL/GenBank/DDBJ whole genome shotgun (WGS) entry which is preliminary data.</text>
</comment>
<name>B1BVP0_CLOPF</name>
<accession>B1BVP0</accession>
<evidence type="ECO:0000313" key="1">
    <source>
        <dbReference type="EMBL" id="EDT14286.1"/>
    </source>
</evidence>
<dbReference type="RefSeq" id="WP_003464982.1">
    <property type="nucleotide sequence ID" value="NZ_ABDW01000026.1"/>
</dbReference>
<proteinExistence type="predicted"/>
<protein>
    <submittedName>
        <fullName evidence="1">Uncharacterized protein</fullName>
    </submittedName>
</protein>
<evidence type="ECO:0000313" key="2">
    <source>
        <dbReference type="Proteomes" id="UP000005337"/>
    </source>
</evidence>
<reference evidence="1 2" key="1">
    <citation type="submission" date="2007-07" db="EMBL/GenBank/DDBJ databases">
        <title>Annotation of Clostridium perfringens E str. JGS1987.</title>
        <authorList>
            <person name="Paulsen I."/>
            <person name="Sebastian Y."/>
        </authorList>
    </citation>
    <scope>NUCLEOTIDE SEQUENCE [LARGE SCALE GENOMIC DNA]</scope>
    <source>
        <strain evidence="2">E str. JGS1987</strain>
    </source>
</reference>
<sequence>MENLNSINNKLKIAKELFSNTQNISFKKFIKEYINNFDEIQNKNNKELETLGLFKYIYFDRCLEYIVNSNFNIIEWCLWEIPLSKKSILI</sequence>
<dbReference type="Proteomes" id="UP000005337">
    <property type="component" value="Unassembled WGS sequence"/>
</dbReference>
<organism evidence="1 2">
    <name type="scientific">Clostridium perfringens E str. JGS1987</name>
    <dbReference type="NCBI Taxonomy" id="451755"/>
    <lineage>
        <taxon>Bacteria</taxon>
        <taxon>Bacillati</taxon>
        <taxon>Bacillota</taxon>
        <taxon>Clostridia</taxon>
        <taxon>Eubacteriales</taxon>
        <taxon>Clostridiaceae</taxon>
        <taxon>Clostridium</taxon>
    </lineage>
</organism>
<dbReference type="EMBL" id="ABDW01000026">
    <property type="protein sequence ID" value="EDT14286.1"/>
    <property type="molecule type" value="Genomic_DNA"/>
</dbReference>